<keyword evidence="7 12" id="KW-0418">Kinase</keyword>
<dbReference type="InterPro" id="IPR041739">
    <property type="entry name" value="G5K_ProB"/>
</dbReference>
<dbReference type="HAMAP" id="MF_00456">
    <property type="entry name" value="ProB"/>
    <property type="match status" value="1"/>
</dbReference>
<evidence type="ECO:0000256" key="9">
    <source>
        <dbReference type="ARBA" id="ARBA00061601"/>
    </source>
</evidence>
<dbReference type="CDD" id="cd04242">
    <property type="entry name" value="AAK_G5K_ProB"/>
    <property type="match status" value="1"/>
</dbReference>
<feature type="compositionally biased region" description="Low complexity" evidence="10">
    <location>
        <begin position="258"/>
        <end position="267"/>
    </location>
</feature>
<dbReference type="SMART" id="SM00359">
    <property type="entry name" value="PUA"/>
    <property type="match status" value="1"/>
</dbReference>
<comment type="caution">
    <text evidence="12">The sequence shown here is derived from an EMBL/GenBank/DDBJ whole genome shotgun (WGS) entry which is preliminary data.</text>
</comment>
<evidence type="ECO:0000256" key="5">
    <source>
        <dbReference type="ARBA" id="ARBA00022679"/>
    </source>
</evidence>
<dbReference type="SUPFAM" id="SSF53633">
    <property type="entry name" value="Carbamate kinase-like"/>
    <property type="match status" value="1"/>
</dbReference>
<dbReference type="GO" id="GO:0005524">
    <property type="term" value="F:ATP binding"/>
    <property type="evidence" value="ECO:0007669"/>
    <property type="project" value="UniProtKB-KW"/>
</dbReference>
<dbReference type="InterPro" id="IPR011529">
    <property type="entry name" value="Glu_5kinase"/>
</dbReference>
<dbReference type="GO" id="GO:0003723">
    <property type="term" value="F:RNA binding"/>
    <property type="evidence" value="ECO:0007669"/>
    <property type="project" value="InterPro"/>
</dbReference>
<dbReference type="GeneID" id="63778628"/>
<keyword evidence="2" id="KW-0963">Cytoplasm</keyword>
<name>A0A1Y2DIP4_9PEZI</name>
<dbReference type="InterPro" id="IPR002478">
    <property type="entry name" value="PUA"/>
</dbReference>
<dbReference type="Pfam" id="PF00696">
    <property type="entry name" value="AA_kinase"/>
    <property type="match status" value="1"/>
</dbReference>
<protein>
    <submittedName>
        <fullName evidence="12">Glutamate 5-kinase</fullName>
    </submittedName>
</protein>
<evidence type="ECO:0000256" key="4">
    <source>
        <dbReference type="ARBA" id="ARBA00022650"/>
    </source>
</evidence>
<dbReference type="NCBIfam" id="TIGR01027">
    <property type="entry name" value="proB"/>
    <property type="match status" value="1"/>
</dbReference>
<dbReference type="GO" id="GO:1901607">
    <property type="term" value="P:alpha-amino acid biosynthetic process"/>
    <property type="evidence" value="ECO:0007669"/>
    <property type="project" value="UniProtKB-ARBA"/>
</dbReference>
<keyword evidence="6" id="KW-0547">Nucleotide-binding</keyword>
<dbReference type="STRING" id="1141098.A0A1Y2DIP4"/>
<feature type="compositionally biased region" description="Basic and acidic residues" evidence="10">
    <location>
        <begin position="268"/>
        <end position="277"/>
    </location>
</feature>
<dbReference type="PROSITE" id="PS00902">
    <property type="entry name" value="GLUTAMATE_5_KINASE"/>
    <property type="match status" value="1"/>
</dbReference>
<dbReference type="InterPro" id="IPR015947">
    <property type="entry name" value="PUA-like_sf"/>
</dbReference>
<dbReference type="FunFam" id="2.30.130.10:FF:000008">
    <property type="entry name" value="Glutamate 5-kinase"/>
    <property type="match status" value="1"/>
</dbReference>
<keyword evidence="4" id="KW-0641">Proline biosynthesis</keyword>
<dbReference type="InterPro" id="IPR001048">
    <property type="entry name" value="Asp/Glu/Uridylate_kinase"/>
</dbReference>
<dbReference type="GO" id="GO:0004349">
    <property type="term" value="F:glutamate 5-kinase activity"/>
    <property type="evidence" value="ECO:0007669"/>
    <property type="project" value="InterPro"/>
</dbReference>
<dbReference type="PIRSF" id="PIRSF000729">
    <property type="entry name" value="GK"/>
    <property type="match status" value="1"/>
</dbReference>
<dbReference type="Gene3D" id="2.30.130.10">
    <property type="entry name" value="PUA domain"/>
    <property type="match status" value="1"/>
</dbReference>
<dbReference type="Pfam" id="PF01472">
    <property type="entry name" value="PUA"/>
    <property type="match status" value="1"/>
</dbReference>
<dbReference type="PANTHER" id="PTHR43654:SF3">
    <property type="entry name" value="GLUTAMATE 5-KINASE"/>
    <property type="match status" value="1"/>
</dbReference>
<dbReference type="InterPro" id="IPR036393">
    <property type="entry name" value="AceGlu_kinase-like_sf"/>
</dbReference>
<comment type="similarity">
    <text evidence="9">Belongs to the glutamate 5-kinase family.</text>
</comment>
<dbReference type="SUPFAM" id="SSF88697">
    <property type="entry name" value="PUA domain-like"/>
    <property type="match status" value="1"/>
</dbReference>
<evidence type="ECO:0000256" key="1">
    <source>
        <dbReference type="ARBA" id="ARBA00004496"/>
    </source>
</evidence>
<dbReference type="CDD" id="cd21157">
    <property type="entry name" value="PUA_G5K"/>
    <property type="match status" value="1"/>
</dbReference>
<dbReference type="PRINTS" id="PR00474">
    <property type="entry name" value="GLU5KINASE"/>
</dbReference>
<dbReference type="InterPro" id="IPR019797">
    <property type="entry name" value="Glutamate_5-kinase_CS"/>
</dbReference>
<evidence type="ECO:0000256" key="8">
    <source>
        <dbReference type="ARBA" id="ARBA00022840"/>
    </source>
</evidence>
<dbReference type="InterPro" id="IPR005715">
    <property type="entry name" value="Glu_5kinase/COase_Synthase"/>
</dbReference>
<evidence type="ECO:0000256" key="3">
    <source>
        <dbReference type="ARBA" id="ARBA00022605"/>
    </source>
</evidence>
<dbReference type="InterPro" id="IPR001057">
    <property type="entry name" value="Glu/AcGlu_kinase"/>
</dbReference>
<feature type="region of interest" description="Disordered" evidence="10">
    <location>
        <begin position="258"/>
        <end position="279"/>
    </location>
</feature>
<dbReference type="AlphaFoldDB" id="A0A1Y2DIP4"/>
<dbReference type="InterPro" id="IPR036974">
    <property type="entry name" value="PUA_sf"/>
</dbReference>
<sequence>MKGPKSLTVLTFQPGTSSIVDEQTHEPLLPILTLIVATAVKLRKDGHKVVIVSSGAIGVGLQRMDVEKRPKHLSKLQALAAIGQCRLISLWDSFFGHYRQPVAQILLTRNDIADRSRYLNAQNTVMELLEMGVIPIVNENDTLAVAEIKFGDNDTLSAITAAMVHADFLFLMTDVDCLYDKNPRSNPDAQPIEVVEDISAIQADVSSAGSALGTGGMGTKIVAARLATSAGVTTVITRSSSPGNIVKIVRYVQALKSSTPSSSQHTPTVEEHRDDPLSRSTASLSLDTVKPPLHTRFLPLAQPIRDRYFWLLHGLAPHGTIYVDAGAHRALADKAGLLPVGVLDVEGHFAQHEAVRLVVVGRVIPKPPEGDKLWEGTPVEIGRALVNYSSIEISRVKGHKSTEIEGLLGYADSDYVADRDNVSLFRRESRPVTPTLAVEGGGVAGYEMGSTK</sequence>
<dbReference type="GO" id="GO:0005829">
    <property type="term" value="C:cytosol"/>
    <property type="evidence" value="ECO:0007669"/>
    <property type="project" value="TreeGrafter"/>
</dbReference>
<keyword evidence="3" id="KW-0028">Amino-acid biosynthesis</keyword>
<evidence type="ECO:0000313" key="12">
    <source>
        <dbReference type="EMBL" id="ORY59099.1"/>
    </source>
</evidence>
<keyword evidence="8" id="KW-0067">ATP-binding</keyword>
<dbReference type="OrthoDB" id="409889at2759"/>
<feature type="domain" description="PUA" evidence="11">
    <location>
        <begin position="319"/>
        <end position="417"/>
    </location>
</feature>
<accession>A0A1Y2DIP4</accession>
<dbReference type="PROSITE" id="PS50890">
    <property type="entry name" value="PUA"/>
    <property type="match status" value="1"/>
</dbReference>
<dbReference type="PANTHER" id="PTHR43654">
    <property type="entry name" value="GLUTAMATE 5-KINASE"/>
    <property type="match status" value="1"/>
</dbReference>
<reference evidence="12 13" key="1">
    <citation type="submission" date="2016-07" db="EMBL/GenBank/DDBJ databases">
        <title>Pervasive Adenine N6-methylation of Active Genes in Fungi.</title>
        <authorList>
            <consortium name="DOE Joint Genome Institute"/>
            <person name="Mondo S.J."/>
            <person name="Dannebaum R.O."/>
            <person name="Kuo R.C."/>
            <person name="Labutti K."/>
            <person name="Haridas S."/>
            <person name="Kuo A."/>
            <person name="Salamov A."/>
            <person name="Ahrendt S.R."/>
            <person name="Lipzen A."/>
            <person name="Sullivan W."/>
            <person name="Andreopoulos W.B."/>
            <person name="Clum A."/>
            <person name="Lindquist E."/>
            <person name="Daum C."/>
            <person name="Ramamoorthy G.K."/>
            <person name="Gryganskyi A."/>
            <person name="Culley D."/>
            <person name="Magnuson J.K."/>
            <person name="James T.Y."/>
            <person name="O'Malley M.A."/>
            <person name="Stajich J.E."/>
            <person name="Spatafora J.W."/>
            <person name="Visel A."/>
            <person name="Grigoriev I.V."/>
        </authorList>
    </citation>
    <scope>NUCLEOTIDE SEQUENCE [LARGE SCALE GENOMIC DNA]</scope>
    <source>
        <strain evidence="12 13">CBS 129021</strain>
    </source>
</reference>
<evidence type="ECO:0000256" key="10">
    <source>
        <dbReference type="SAM" id="MobiDB-lite"/>
    </source>
</evidence>
<evidence type="ECO:0000313" key="13">
    <source>
        <dbReference type="Proteomes" id="UP000193689"/>
    </source>
</evidence>
<dbReference type="Gene3D" id="3.40.1160.10">
    <property type="entry name" value="Acetylglutamate kinase-like"/>
    <property type="match status" value="2"/>
</dbReference>
<evidence type="ECO:0000259" key="11">
    <source>
        <dbReference type="SMART" id="SM00359"/>
    </source>
</evidence>
<dbReference type="InParanoid" id="A0A1Y2DIP4"/>
<organism evidence="12 13">
    <name type="scientific">Pseudomassariella vexata</name>
    <dbReference type="NCBI Taxonomy" id="1141098"/>
    <lineage>
        <taxon>Eukaryota</taxon>
        <taxon>Fungi</taxon>
        <taxon>Dikarya</taxon>
        <taxon>Ascomycota</taxon>
        <taxon>Pezizomycotina</taxon>
        <taxon>Sordariomycetes</taxon>
        <taxon>Xylariomycetidae</taxon>
        <taxon>Amphisphaeriales</taxon>
        <taxon>Pseudomassariaceae</taxon>
        <taxon>Pseudomassariella</taxon>
    </lineage>
</organism>
<dbReference type="Proteomes" id="UP000193689">
    <property type="component" value="Unassembled WGS sequence"/>
</dbReference>
<evidence type="ECO:0000256" key="2">
    <source>
        <dbReference type="ARBA" id="ARBA00022490"/>
    </source>
</evidence>
<keyword evidence="5" id="KW-0808">Transferase</keyword>
<gene>
    <name evidence="12" type="ORF">BCR38DRAFT_460459</name>
</gene>
<dbReference type="RefSeq" id="XP_040711793.1">
    <property type="nucleotide sequence ID" value="XM_040862416.1"/>
</dbReference>
<dbReference type="FunFam" id="3.40.1160.10:FF:000020">
    <property type="entry name" value="Glutamate 5-kinase"/>
    <property type="match status" value="1"/>
</dbReference>
<proteinExistence type="inferred from homology"/>
<evidence type="ECO:0000256" key="7">
    <source>
        <dbReference type="ARBA" id="ARBA00022777"/>
    </source>
</evidence>
<dbReference type="FunCoup" id="A0A1Y2DIP4">
    <property type="interactions" value="472"/>
</dbReference>
<keyword evidence="13" id="KW-1185">Reference proteome</keyword>
<comment type="subcellular location">
    <subcellularLocation>
        <location evidence="1">Cytoplasm</location>
    </subcellularLocation>
</comment>
<dbReference type="EMBL" id="MCFJ01000014">
    <property type="protein sequence ID" value="ORY59099.1"/>
    <property type="molecule type" value="Genomic_DNA"/>
</dbReference>
<evidence type="ECO:0000256" key="6">
    <source>
        <dbReference type="ARBA" id="ARBA00022741"/>
    </source>
</evidence>